<name>A0A3D9RNZ4_9BACL</name>
<dbReference type="SUPFAM" id="SSF55729">
    <property type="entry name" value="Acyl-CoA N-acyltransferases (Nat)"/>
    <property type="match status" value="1"/>
</dbReference>
<evidence type="ECO:0000313" key="4">
    <source>
        <dbReference type="EMBL" id="REE81527.1"/>
    </source>
</evidence>
<dbReference type="CDD" id="cd04301">
    <property type="entry name" value="NAT_SF"/>
    <property type="match status" value="1"/>
</dbReference>
<dbReference type="PANTHER" id="PTHR43420">
    <property type="entry name" value="ACETYLTRANSFERASE"/>
    <property type="match status" value="1"/>
</dbReference>
<keyword evidence="1 4" id="KW-0808">Transferase</keyword>
<evidence type="ECO:0000256" key="1">
    <source>
        <dbReference type="ARBA" id="ARBA00022679"/>
    </source>
</evidence>
<dbReference type="RefSeq" id="WP_116190043.1">
    <property type="nucleotide sequence ID" value="NZ_QTTN01000018.1"/>
</dbReference>
<sequence length="166" mass="18988">MVIVPLSQEDRKSLMQLYREVTLSLNRTGIRQWDWFYPNRFVIGRDMKRGTLFGIRDGQRVIGAVVVDRRQSSRYAPLLWSDRAGEPACIHRLAVHPSYQGQGIGKRLLQFAEQHAQQSGGTSIRLDVYTGNPGAVGMYRRAGYAEIGRISFPMRKVPYLCFEKLL</sequence>
<dbReference type="InterPro" id="IPR000182">
    <property type="entry name" value="GNAT_dom"/>
</dbReference>
<dbReference type="InterPro" id="IPR016181">
    <property type="entry name" value="Acyl_CoA_acyltransferase"/>
</dbReference>
<proteinExistence type="predicted"/>
<feature type="domain" description="N-acetyltransferase" evidence="3">
    <location>
        <begin position="1"/>
        <end position="166"/>
    </location>
</feature>
<dbReference type="GO" id="GO:0016747">
    <property type="term" value="F:acyltransferase activity, transferring groups other than amino-acyl groups"/>
    <property type="evidence" value="ECO:0007669"/>
    <property type="project" value="InterPro"/>
</dbReference>
<dbReference type="AlphaFoldDB" id="A0A3D9RNZ4"/>
<organism evidence="4 5">
    <name type="scientific">Paenibacillus taihuensis</name>
    <dbReference type="NCBI Taxonomy" id="1156355"/>
    <lineage>
        <taxon>Bacteria</taxon>
        <taxon>Bacillati</taxon>
        <taxon>Bacillota</taxon>
        <taxon>Bacilli</taxon>
        <taxon>Bacillales</taxon>
        <taxon>Paenibacillaceae</taxon>
        <taxon>Paenibacillus</taxon>
    </lineage>
</organism>
<dbReference type="PROSITE" id="PS51186">
    <property type="entry name" value="GNAT"/>
    <property type="match status" value="1"/>
</dbReference>
<dbReference type="InterPro" id="IPR050680">
    <property type="entry name" value="YpeA/RimI_acetyltransf"/>
</dbReference>
<accession>A0A3D9RNZ4</accession>
<comment type="caution">
    <text evidence="4">The sequence shown here is derived from an EMBL/GenBank/DDBJ whole genome shotgun (WGS) entry which is preliminary data.</text>
</comment>
<reference evidence="4 5" key="1">
    <citation type="submission" date="2018-08" db="EMBL/GenBank/DDBJ databases">
        <title>Genomic Encyclopedia of Type Strains, Phase III (KMG-III): the genomes of soil and plant-associated and newly described type strains.</title>
        <authorList>
            <person name="Whitman W."/>
        </authorList>
    </citation>
    <scope>NUCLEOTIDE SEQUENCE [LARGE SCALE GENOMIC DNA]</scope>
    <source>
        <strain evidence="4 5">CGMCC 1.10966</strain>
    </source>
</reference>
<dbReference type="Proteomes" id="UP000256304">
    <property type="component" value="Unassembled WGS sequence"/>
</dbReference>
<evidence type="ECO:0000313" key="5">
    <source>
        <dbReference type="Proteomes" id="UP000256304"/>
    </source>
</evidence>
<evidence type="ECO:0000256" key="2">
    <source>
        <dbReference type="ARBA" id="ARBA00023315"/>
    </source>
</evidence>
<dbReference type="PANTHER" id="PTHR43420:SF47">
    <property type="entry name" value="N-ACETYLTRANSFERASE DOMAIN-CONTAINING PROTEIN"/>
    <property type="match status" value="1"/>
</dbReference>
<evidence type="ECO:0000259" key="3">
    <source>
        <dbReference type="PROSITE" id="PS51186"/>
    </source>
</evidence>
<gene>
    <name evidence="4" type="ORF">A8990_11851</name>
</gene>
<dbReference type="OrthoDB" id="9796381at2"/>
<keyword evidence="2" id="KW-0012">Acyltransferase</keyword>
<keyword evidence="5" id="KW-1185">Reference proteome</keyword>
<dbReference type="EMBL" id="QTTN01000018">
    <property type="protein sequence ID" value="REE81527.1"/>
    <property type="molecule type" value="Genomic_DNA"/>
</dbReference>
<dbReference type="Pfam" id="PF00583">
    <property type="entry name" value="Acetyltransf_1"/>
    <property type="match status" value="1"/>
</dbReference>
<dbReference type="Gene3D" id="3.40.630.30">
    <property type="match status" value="1"/>
</dbReference>
<protein>
    <submittedName>
        <fullName evidence="4">Acetyltransferase (GNAT) family protein</fullName>
    </submittedName>
</protein>